<gene>
    <name evidence="1" type="ORF">bsdE14_43260</name>
</gene>
<evidence type="ECO:0000313" key="1">
    <source>
        <dbReference type="EMBL" id="GLC32916.1"/>
    </source>
</evidence>
<evidence type="ECO:0000313" key="2">
    <source>
        <dbReference type="Proteomes" id="UP001208567"/>
    </source>
</evidence>
<protein>
    <recommendedName>
        <fullName evidence="3">DNA-packaging protein</fullName>
    </recommendedName>
</protein>
<sequence length="96" mass="10673">MLLDDVKLAIRVSNSVYNDEIQDLIDEAKADMKLVGILDTKIVDTDPLIKRAITTYCKANFGLNNPDSEKLQASYEAIRNHLSMSIEYNGGDVVVV</sequence>
<name>A0ABQ5NCX2_9CLOT</name>
<accession>A0ABQ5NCX2</accession>
<dbReference type="Proteomes" id="UP001208567">
    <property type="component" value="Unassembled WGS sequence"/>
</dbReference>
<keyword evidence="2" id="KW-1185">Reference proteome</keyword>
<evidence type="ECO:0008006" key="3">
    <source>
        <dbReference type="Google" id="ProtNLM"/>
    </source>
</evidence>
<comment type="caution">
    <text evidence="1">The sequence shown here is derived from an EMBL/GenBank/DDBJ whole genome shotgun (WGS) entry which is preliminary data.</text>
</comment>
<organism evidence="1 2">
    <name type="scientific">Clostridium omnivorum</name>
    <dbReference type="NCBI Taxonomy" id="1604902"/>
    <lineage>
        <taxon>Bacteria</taxon>
        <taxon>Bacillati</taxon>
        <taxon>Bacillota</taxon>
        <taxon>Clostridia</taxon>
        <taxon>Eubacteriales</taxon>
        <taxon>Clostridiaceae</taxon>
        <taxon>Clostridium</taxon>
    </lineage>
</organism>
<dbReference type="InterPro" id="IPR056951">
    <property type="entry name" value="Phage_connect_2"/>
</dbReference>
<dbReference type="InterPro" id="IPR006450">
    <property type="entry name" value="Phage_HK97_gp6-like"/>
</dbReference>
<proteinExistence type="predicted"/>
<dbReference type="RefSeq" id="WP_264852378.1">
    <property type="nucleotide sequence ID" value="NZ_BRXR01000002.1"/>
</dbReference>
<dbReference type="Pfam" id="PF24829">
    <property type="entry name" value="Phage_connect_2"/>
    <property type="match status" value="1"/>
</dbReference>
<dbReference type="NCBIfam" id="TIGR01560">
    <property type="entry name" value="put_DNA_pack"/>
    <property type="match status" value="1"/>
</dbReference>
<reference evidence="1 2" key="1">
    <citation type="journal article" date="2024" name="Int. J. Syst. Evol. Microbiol.">
        <title>Clostridium omnivorum sp. nov., isolated from anoxic soil under the treatment of reductive soil disinfestation.</title>
        <authorList>
            <person name="Ueki A."/>
            <person name="Tonouchi A."/>
            <person name="Kaku N."/>
            <person name="Honma S."/>
            <person name="Ueki K."/>
        </authorList>
    </citation>
    <scope>NUCLEOTIDE SEQUENCE [LARGE SCALE GENOMIC DNA]</scope>
    <source>
        <strain evidence="1 2">E14</strain>
    </source>
</reference>
<dbReference type="EMBL" id="BRXR01000002">
    <property type="protein sequence ID" value="GLC32916.1"/>
    <property type="molecule type" value="Genomic_DNA"/>
</dbReference>